<keyword evidence="1" id="KW-0503">Monooxygenase</keyword>
<keyword evidence="2" id="KW-1185">Reference proteome</keyword>
<evidence type="ECO:0000313" key="2">
    <source>
        <dbReference type="Proteomes" id="UP001566476"/>
    </source>
</evidence>
<dbReference type="Proteomes" id="UP001566476">
    <property type="component" value="Unassembled WGS sequence"/>
</dbReference>
<proteinExistence type="predicted"/>
<dbReference type="GO" id="GO:0004497">
    <property type="term" value="F:monooxygenase activity"/>
    <property type="evidence" value="ECO:0007669"/>
    <property type="project" value="UniProtKB-KW"/>
</dbReference>
<dbReference type="PRINTS" id="PR00469">
    <property type="entry name" value="PNDRDTASEII"/>
</dbReference>
<keyword evidence="1" id="KW-0560">Oxidoreductase</keyword>
<accession>A0ABV4I013</accession>
<reference evidence="1 2" key="1">
    <citation type="submission" date="2024-07" db="EMBL/GenBank/DDBJ databases">
        <authorList>
            <person name="Thanompreechachai J."/>
            <person name="Duangmal K."/>
        </authorList>
    </citation>
    <scope>NUCLEOTIDE SEQUENCE [LARGE SCALE GENOMIC DNA]</scope>
    <source>
        <strain evidence="1 2">TBRC 1896</strain>
    </source>
</reference>
<dbReference type="Gene3D" id="3.50.50.60">
    <property type="entry name" value="FAD/NAD(P)-binding domain"/>
    <property type="match status" value="3"/>
</dbReference>
<dbReference type="SUPFAM" id="SSF51905">
    <property type="entry name" value="FAD/NAD(P)-binding domain"/>
    <property type="match status" value="2"/>
</dbReference>
<dbReference type="PANTHER" id="PTHR42877:SF4">
    <property type="entry name" value="FAD_NAD(P)-BINDING DOMAIN-CONTAINING PROTEIN-RELATED"/>
    <property type="match status" value="1"/>
</dbReference>
<dbReference type="EMBL" id="JBGGTQ010000003">
    <property type="protein sequence ID" value="MEZ0491835.1"/>
    <property type="molecule type" value="Genomic_DNA"/>
</dbReference>
<gene>
    <name evidence="1" type="ORF">AB2L28_06240</name>
</gene>
<dbReference type="RefSeq" id="WP_370717892.1">
    <property type="nucleotide sequence ID" value="NZ_JBGGTQ010000003.1"/>
</dbReference>
<dbReference type="EC" id="1.14.13.-" evidence="1"/>
<dbReference type="Pfam" id="PF13738">
    <property type="entry name" value="Pyr_redox_3"/>
    <property type="match status" value="1"/>
</dbReference>
<protein>
    <submittedName>
        <fullName evidence="1">Flavin-containing monooxygenase</fullName>
        <ecNumber evidence="1">1.14.13.-</ecNumber>
    </submittedName>
</protein>
<sequence>MTSAAEPVGDPVLDVAVVGAGFAGLGTAIRLARRGRESFVVLERAADVGGTWRENTYPGVACDVPSHLYSFSFAPDPGWSRVFAPGAEVQRYLRERSREVADRIRLGCEVLAAVWDADAAHWRLRTSTGPVRARVLVLAAGRLTEPRVPDVPGLGEFGGPVVHTARWDHDLDLTGRRVGVVGTGASAVQVVPHLAGRAAHVEVFQRSPAWIVPRGDRPFSPAERAGFARAPETARALREETFADMERGLAARRLDPAALEALRRRASDHLQAQVPNPGLRAALTPDYEIGCKRVLLSDDFYPALTRPDVRLVPSAVRSAAPGSVTTADGRRHALDVLVLATGFHSTVQPYAARVTGRQGQTLARAWGAGMVSHASTVVHGFPNLFVLDGPNASLGHNSAVHVIESQIGYLLGALDHLAATARPLEVSLPAQRRYTAEVDAMAADSVWLRGGCSSWYVDSRSGRLTLLWPDTATEFRRRNGTFHPAPFL</sequence>
<dbReference type="PANTHER" id="PTHR42877">
    <property type="entry name" value="L-ORNITHINE N(5)-MONOOXYGENASE-RELATED"/>
    <property type="match status" value="1"/>
</dbReference>
<evidence type="ECO:0000313" key="1">
    <source>
        <dbReference type="EMBL" id="MEZ0491835.1"/>
    </source>
</evidence>
<dbReference type="InterPro" id="IPR036188">
    <property type="entry name" value="FAD/NAD-bd_sf"/>
</dbReference>
<comment type="caution">
    <text evidence="1">The sequence shown here is derived from an EMBL/GenBank/DDBJ whole genome shotgun (WGS) entry which is preliminary data.</text>
</comment>
<organism evidence="1 2">
    <name type="scientific">Kineococcus mangrovi</name>
    <dbReference type="NCBI Taxonomy" id="1660183"/>
    <lineage>
        <taxon>Bacteria</taxon>
        <taxon>Bacillati</taxon>
        <taxon>Actinomycetota</taxon>
        <taxon>Actinomycetes</taxon>
        <taxon>Kineosporiales</taxon>
        <taxon>Kineosporiaceae</taxon>
        <taxon>Kineococcus</taxon>
    </lineage>
</organism>
<dbReference type="InterPro" id="IPR051209">
    <property type="entry name" value="FAD-bind_Monooxygenase_sf"/>
</dbReference>
<name>A0ABV4I013_9ACTN</name>